<evidence type="ECO:0000313" key="1">
    <source>
        <dbReference type="EMBL" id="CAH2034428.1"/>
    </source>
</evidence>
<name>A0ABN8HNF8_9NEOP</name>
<proteinExistence type="predicted"/>
<gene>
    <name evidence="1" type="ORF">IPOD504_LOCUS129</name>
</gene>
<reference evidence="1" key="1">
    <citation type="submission" date="2022-03" db="EMBL/GenBank/DDBJ databases">
        <authorList>
            <person name="Martin H S."/>
        </authorList>
    </citation>
    <scope>NUCLEOTIDE SEQUENCE</scope>
</reference>
<dbReference type="Proteomes" id="UP000837857">
    <property type="component" value="Chromosome 1"/>
</dbReference>
<dbReference type="EMBL" id="OW152813">
    <property type="protein sequence ID" value="CAH2034428.1"/>
    <property type="molecule type" value="Genomic_DNA"/>
</dbReference>
<sequence>MMHVNQTQMDEQKLAVFERKVLRKIYRLVKDSDGTYRQRMNYELDALIGHETIVRTCNGPICFLALSSSIQLFA</sequence>
<feature type="non-terminal residue" evidence="1">
    <location>
        <position position="1"/>
    </location>
</feature>
<accession>A0ABN8HNF8</accession>
<organism evidence="1 2">
    <name type="scientific">Iphiclides podalirius</name>
    <name type="common">scarce swallowtail</name>
    <dbReference type="NCBI Taxonomy" id="110791"/>
    <lineage>
        <taxon>Eukaryota</taxon>
        <taxon>Metazoa</taxon>
        <taxon>Ecdysozoa</taxon>
        <taxon>Arthropoda</taxon>
        <taxon>Hexapoda</taxon>
        <taxon>Insecta</taxon>
        <taxon>Pterygota</taxon>
        <taxon>Neoptera</taxon>
        <taxon>Endopterygota</taxon>
        <taxon>Lepidoptera</taxon>
        <taxon>Glossata</taxon>
        <taxon>Ditrysia</taxon>
        <taxon>Papilionoidea</taxon>
        <taxon>Papilionidae</taxon>
        <taxon>Papilioninae</taxon>
        <taxon>Iphiclides</taxon>
    </lineage>
</organism>
<protein>
    <submittedName>
        <fullName evidence="1">Uncharacterized protein</fullName>
    </submittedName>
</protein>
<evidence type="ECO:0000313" key="2">
    <source>
        <dbReference type="Proteomes" id="UP000837857"/>
    </source>
</evidence>
<keyword evidence="2" id="KW-1185">Reference proteome</keyword>